<feature type="chain" id="PRO_5045741015" description="Tyrosine-protein kinase ephrin type A/B receptor-like domain-containing protein" evidence="1">
    <location>
        <begin position="21"/>
        <end position="883"/>
    </location>
</feature>
<reference evidence="3 4" key="1">
    <citation type="submission" date="2023-05" db="EMBL/GenBank/DDBJ databases">
        <title>A 100% complete, gapless, phased diploid assembly of the Scenedesmus obliquus UTEX 3031 genome.</title>
        <authorList>
            <person name="Biondi T.C."/>
            <person name="Hanschen E.R."/>
            <person name="Kwon T."/>
            <person name="Eng W."/>
            <person name="Kruse C.P.S."/>
            <person name="Koehler S.I."/>
            <person name="Kunde Y."/>
            <person name="Gleasner C.D."/>
            <person name="You Mak K.T."/>
            <person name="Polle J."/>
            <person name="Hovde B.T."/>
            <person name="Starkenburg S.R."/>
        </authorList>
    </citation>
    <scope>NUCLEOTIDE SEQUENCE [LARGE SCALE GENOMIC DNA]</scope>
    <source>
        <strain evidence="3 4">DOE0152z</strain>
    </source>
</reference>
<organism evidence="3 4">
    <name type="scientific">Tetradesmus obliquus</name>
    <name type="common">Green alga</name>
    <name type="synonym">Acutodesmus obliquus</name>
    <dbReference type="NCBI Taxonomy" id="3088"/>
    <lineage>
        <taxon>Eukaryota</taxon>
        <taxon>Viridiplantae</taxon>
        <taxon>Chlorophyta</taxon>
        <taxon>core chlorophytes</taxon>
        <taxon>Chlorophyceae</taxon>
        <taxon>CS clade</taxon>
        <taxon>Sphaeropleales</taxon>
        <taxon>Scenedesmaceae</taxon>
        <taxon>Tetradesmus</taxon>
    </lineage>
</organism>
<evidence type="ECO:0000256" key="1">
    <source>
        <dbReference type="SAM" id="SignalP"/>
    </source>
</evidence>
<feature type="domain" description="Tyrosine-protein kinase ephrin type A/B receptor-like" evidence="2">
    <location>
        <begin position="218"/>
        <end position="259"/>
    </location>
</feature>
<name>A0ABY8TMZ6_TETOB</name>
<accession>A0ABY8TMZ6</accession>
<keyword evidence="1" id="KW-0732">Signal</keyword>
<dbReference type="Pfam" id="PF07699">
    <property type="entry name" value="Ephrin_rec_like"/>
    <property type="match status" value="1"/>
</dbReference>
<sequence>MSRACLITLLAFAAISCVAASRILEDDAAVTGRSLLQTADRYVCSDYCDLNQCIRVGTTGLVKCNKCKNGMKPILSGANAGQCGCPAGTYFVTTAGGNCLPCEIGSYCYKQLTWVANGAADGTGKTACSADGSLTTRARRSTSVWDCVNAGGYFLTNEATGPKGYACSGNTYAIAKSKQAACTPCPSGMVVNEAGRSSPSACKVPAGYFMKSPGQIAPCDQGSYQDKYLTVDQASVGSCKACPEGVTTKDKGSTLKADCKKLKPGYVADTIVTDEGITEAVLCPQGWYCPGDVGDDTDATAVNIDALSIDGDGKLQNAVYVSTISGATGPAGSAKIIKCEKDLWTKTVGATKVDQCLVPPGFEIVGSTIQLCAAGKYRSGWISLAAGATKTCVECGPGIGADLIEPITLYSLNTATDANTDYIVVNTVVAASSKSCFILKGQGMYYVSSGTSMVYKAKDCGVTGGVANSYGVTDKVYGLAQTPCKLCPAGTQVSATLAASDPPGYGAYLATKGFFNPLACVTKPGYGWDGRVATPCPRGWYNGGDNYKACTQCDYGLTTANPESTSIGACLSAPGFGKYDLKMMQCPAGTFNSDIKTPVACTACNDYKANTWTLEEGSDANSDCAVCAPGYGGADLDHCGVCGGAAGTYGPPDRVTTTCVECPVSVVGFQFWYNNDPYPYISPARAISTAQDASDCVAGMAQIEDGLWFLAAAEGTTATSEANIADCATACLGDTTCAVATFDYKAAAGSKCRMLKIATEASNDDIITAFKAVPSSDVSQSRKLQAAKPKAVSTGMYTQWKYDGAAIGTQTGVLFGGAAPSKAACFDECDARDNCAGVLYTNGALNTLITNAACKIITGTTDPAGTDAPKRSLTKAVPSKFAI</sequence>
<evidence type="ECO:0000313" key="4">
    <source>
        <dbReference type="Proteomes" id="UP001244341"/>
    </source>
</evidence>
<dbReference type="InterPro" id="IPR011641">
    <property type="entry name" value="Tyr-kin_ephrin_A/B_rcpt-like"/>
</dbReference>
<protein>
    <recommendedName>
        <fullName evidence="2">Tyrosine-protein kinase ephrin type A/B receptor-like domain-containing protein</fullName>
    </recommendedName>
</protein>
<dbReference type="PANTHER" id="PTHR46967:SF1">
    <property type="entry name" value="KERATIN-ASSOCIATED PROTEIN 16-1-LIKE"/>
    <property type="match status" value="1"/>
</dbReference>
<dbReference type="Proteomes" id="UP001244341">
    <property type="component" value="Chromosome 2b"/>
</dbReference>
<keyword evidence="4" id="KW-1185">Reference proteome</keyword>
<dbReference type="EMBL" id="CP126209">
    <property type="protein sequence ID" value="WIA10380.1"/>
    <property type="molecule type" value="Genomic_DNA"/>
</dbReference>
<dbReference type="PANTHER" id="PTHR46967">
    <property type="entry name" value="INSULIN-LIKE GROWTH FACTOR BINDING PROTEIN,N-TERMINAL"/>
    <property type="match status" value="1"/>
</dbReference>
<proteinExistence type="predicted"/>
<gene>
    <name evidence="3" type="ORF">OEZ85_010572</name>
</gene>
<dbReference type="InterPro" id="IPR009030">
    <property type="entry name" value="Growth_fac_rcpt_cys_sf"/>
</dbReference>
<evidence type="ECO:0000313" key="3">
    <source>
        <dbReference type="EMBL" id="WIA10380.1"/>
    </source>
</evidence>
<evidence type="ECO:0000259" key="2">
    <source>
        <dbReference type="Pfam" id="PF07699"/>
    </source>
</evidence>
<feature type="signal peptide" evidence="1">
    <location>
        <begin position="1"/>
        <end position="20"/>
    </location>
</feature>
<dbReference type="SUPFAM" id="SSF57184">
    <property type="entry name" value="Growth factor receptor domain"/>
    <property type="match status" value="2"/>
</dbReference>
<dbReference type="SMART" id="SM01411">
    <property type="entry name" value="Ephrin_rec_like"/>
    <property type="match status" value="6"/>
</dbReference>
<dbReference type="Gene3D" id="2.10.50.10">
    <property type="entry name" value="Tumor Necrosis Factor Receptor, subunit A, domain 2"/>
    <property type="match status" value="1"/>
</dbReference>
<dbReference type="PROSITE" id="PS51257">
    <property type="entry name" value="PROKAR_LIPOPROTEIN"/>
    <property type="match status" value="1"/>
</dbReference>